<protein>
    <recommendedName>
        <fullName evidence="4">Alkaline shock response membrane anchor protein AmaP</fullName>
    </recommendedName>
</protein>
<accession>A0ABY6FSI2</accession>
<evidence type="ECO:0000256" key="1">
    <source>
        <dbReference type="SAM" id="Phobius"/>
    </source>
</evidence>
<feature type="transmembrane region" description="Helical" evidence="1">
    <location>
        <begin position="61"/>
        <end position="82"/>
    </location>
</feature>
<evidence type="ECO:0000313" key="2">
    <source>
        <dbReference type="EMBL" id="UYB36007.1"/>
    </source>
</evidence>
<organism evidence="2 3">
    <name type="scientific">Arthrobacter koreensis</name>
    <dbReference type="NCBI Taxonomy" id="199136"/>
    <lineage>
        <taxon>Bacteria</taxon>
        <taxon>Bacillati</taxon>
        <taxon>Actinomycetota</taxon>
        <taxon>Actinomycetes</taxon>
        <taxon>Micrococcales</taxon>
        <taxon>Micrococcaceae</taxon>
        <taxon>Arthrobacter</taxon>
    </lineage>
</organism>
<dbReference type="RefSeq" id="WP_141653616.1">
    <property type="nucleotide sequence ID" value="NZ_CECE01000002.1"/>
</dbReference>
<name>A0ABY6FSI2_9MICC</name>
<gene>
    <name evidence="2" type="ORF">N9A08_15570</name>
</gene>
<dbReference type="EMBL" id="CP106856">
    <property type="protein sequence ID" value="UYB36007.1"/>
    <property type="molecule type" value="Genomic_DNA"/>
</dbReference>
<feature type="transmembrane region" description="Helical" evidence="1">
    <location>
        <begin position="12"/>
        <end position="30"/>
    </location>
</feature>
<keyword evidence="1" id="KW-0472">Membrane</keyword>
<reference evidence="2" key="1">
    <citation type="submission" date="2022-09" db="EMBL/GenBank/DDBJ databases">
        <authorList>
            <person name="Li D."/>
            <person name="Cheng J."/>
            <person name="Li Y."/>
        </authorList>
    </citation>
    <scope>NUCLEOTIDE SEQUENCE</scope>
    <source>
        <strain evidence="2">DL</strain>
    </source>
</reference>
<proteinExistence type="predicted"/>
<sequence>MRHHAGAMNRTWLIIIGLILLAAGAASILFSSGLMDQFSGGSLAGQDEPVLSDGPGVLETLPAAAVLIGGIILGLLGLWWMLAEVPRRRAASSYRLHEDPARGITRCDTAVLAAAVEDDAASVPGVVSSSALLRGTAESPDLAMRLTLNERADVQEALRRIRSDVLANLSRALEVPLHTAGIALEVSGRPAQLGNTVESTGTVVY</sequence>
<keyword evidence="1" id="KW-0812">Transmembrane</keyword>
<evidence type="ECO:0008006" key="4">
    <source>
        <dbReference type="Google" id="ProtNLM"/>
    </source>
</evidence>
<keyword evidence="1" id="KW-1133">Transmembrane helix</keyword>
<dbReference type="Proteomes" id="UP001063368">
    <property type="component" value="Chromosome"/>
</dbReference>
<evidence type="ECO:0000313" key="3">
    <source>
        <dbReference type="Proteomes" id="UP001063368"/>
    </source>
</evidence>
<keyword evidence="3" id="KW-1185">Reference proteome</keyword>